<accession>A0A2P2MGE8</accession>
<sequence>MRHVGCANCEELHTLFFPSLLFCVRMNELWSIILCFRLCASRSAEGLRFSAICLGRIKKTRNLSTDQGLAT</sequence>
<dbReference type="AlphaFoldDB" id="A0A2P2MGE8"/>
<reference evidence="1" key="1">
    <citation type="submission" date="2018-02" db="EMBL/GenBank/DDBJ databases">
        <title>Rhizophora mucronata_Transcriptome.</title>
        <authorList>
            <person name="Meera S.P."/>
            <person name="Sreeshan A."/>
            <person name="Augustine A."/>
        </authorList>
    </citation>
    <scope>NUCLEOTIDE SEQUENCE</scope>
    <source>
        <tissue evidence="1">Leaf</tissue>
    </source>
</reference>
<name>A0A2P2MGE8_RHIMU</name>
<proteinExistence type="predicted"/>
<evidence type="ECO:0000313" key="1">
    <source>
        <dbReference type="EMBL" id="MBX29294.1"/>
    </source>
</evidence>
<protein>
    <submittedName>
        <fullName evidence="1">Uncharacterized protein</fullName>
    </submittedName>
</protein>
<dbReference type="EMBL" id="GGEC01048810">
    <property type="protein sequence ID" value="MBX29294.1"/>
    <property type="molecule type" value="Transcribed_RNA"/>
</dbReference>
<organism evidence="1">
    <name type="scientific">Rhizophora mucronata</name>
    <name type="common">Asiatic mangrove</name>
    <dbReference type="NCBI Taxonomy" id="61149"/>
    <lineage>
        <taxon>Eukaryota</taxon>
        <taxon>Viridiplantae</taxon>
        <taxon>Streptophyta</taxon>
        <taxon>Embryophyta</taxon>
        <taxon>Tracheophyta</taxon>
        <taxon>Spermatophyta</taxon>
        <taxon>Magnoliopsida</taxon>
        <taxon>eudicotyledons</taxon>
        <taxon>Gunneridae</taxon>
        <taxon>Pentapetalae</taxon>
        <taxon>rosids</taxon>
        <taxon>fabids</taxon>
        <taxon>Malpighiales</taxon>
        <taxon>Rhizophoraceae</taxon>
        <taxon>Rhizophora</taxon>
    </lineage>
</organism>